<evidence type="ECO:0008006" key="4">
    <source>
        <dbReference type="Google" id="ProtNLM"/>
    </source>
</evidence>
<dbReference type="VEuPathDB" id="TriTrypDB:Lsey_0175_0030"/>
<organism evidence="2 3">
    <name type="scientific">Leptomonas seymouri</name>
    <dbReference type="NCBI Taxonomy" id="5684"/>
    <lineage>
        <taxon>Eukaryota</taxon>
        <taxon>Discoba</taxon>
        <taxon>Euglenozoa</taxon>
        <taxon>Kinetoplastea</taxon>
        <taxon>Metakinetoplastina</taxon>
        <taxon>Trypanosomatida</taxon>
        <taxon>Trypanosomatidae</taxon>
        <taxon>Leishmaniinae</taxon>
        <taxon>Leptomonas</taxon>
    </lineage>
</organism>
<dbReference type="OMA" id="RYGAPTC"/>
<proteinExistence type="predicted"/>
<feature type="coiled-coil region" evidence="1">
    <location>
        <begin position="605"/>
        <end position="674"/>
    </location>
</feature>
<evidence type="ECO:0000313" key="2">
    <source>
        <dbReference type="EMBL" id="KPI85623.1"/>
    </source>
</evidence>
<dbReference type="OrthoDB" id="272767at2759"/>
<dbReference type="EMBL" id="LJSK01000175">
    <property type="protein sequence ID" value="KPI85623.1"/>
    <property type="molecule type" value="Genomic_DNA"/>
</dbReference>
<dbReference type="SUPFAM" id="SSF50978">
    <property type="entry name" value="WD40 repeat-like"/>
    <property type="match status" value="1"/>
</dbReference>
<dbReference type="Proteomes" id="UP000038009">
    <property type="component" value="Unassembled WGS sequence"/>
</dbReference>
<comment type="caution">
    <text evidence="2">The sequence shown here is derived from an EMBL/GenBank/DDBJ whole genome shotgun (WGS) entry which is preliminary data.</text>
</comment>
<gene>
    <name evidence="2" type="ORF">ABL78_5304</name>
</gene>
<evidence type="ECO:0000313" key="3">
    <source>
        <dbReference type="Proteomes" id="UP000038009"/>
    </source>
</evidence>
<protein>
    <recommendedName>
        <fullName evidence="4">Wd40 repeat domain-containing protein</fullName>
    </recommendedName>
</protein>
<sequence length="815" mass="88464">MFRHLQCIQKGSVRMPGNHKGSAVYADDYGGVWAVSADAQEVYYYTAHTLASSMELQPTTLPPFVSSSASSSPLTSSPPTPHTLAFRCGKLKGVSEAEHPDSVHSILFFNGDASSSTALQHRRDVCVVTEGGTVAFLRVPMASGEPPLLLQPFQEVRLGLRVSAATATANAVILCCFDGAFTEVVRAVVVPEAAAAAAATPSARVQCPHQSDMAMPDAICACEVEATGLFRVQGCVLCVLFDSVRETIVTVSDAGNVDVWDVALGRDVTAQFGSPAWDAAKHGSATCAIICREKLWVGLNSGQLAIFSFVSSDRLTEDDAAQRALGATTMALLLRSHSSPITGVIPMSLQSSVWSCAAANGSVNVWDATDASFRGSFVFPEPGIQSWYASVAQLRAALWGIDGASGEPCLMQISESISRADAYVCSGTDARKLHAQERLLQSYRRCWRGLLRDFRVVHQGAQDSEKEDWRGETMAAALEDIEADLKDIDDVVGLVRKMQTLMASLHRLCAVDRRVRGGRARPVNVVLEEFLDDWLQRIDTRDEVESFLSSLNAVCGGGRSIHSLDDVQELFTHLSAHAEELQQALGALEQSKADESIAAAAGGAADALRTEQMSLEESLHVAEARSQELELLLREAHEERRSALEQKKHLEQLLEDAEGQLEEAKRSLLAMKRAAEVTATEVSSVFDMESKLHVSQGVISSLSAKVEALLKDTEAKEGEVQAFRSKEKAAKEVLQSVLRVQNAMADDTGDFAAEVHQLIVAATEGQRIPLSKPLKELLDTIREKTYKLEASIESRLREQKMWFHTLSKELKVTVT</sequence>
<dbReference type="AlphaFoldDB" id="A0A0N1HVC8"/>
<evidence type="ECO:0000256" key="1">
    <source>
        <dbReference type="SAM" id="Coils"/>
    </source>
</evidence>
<name>A0A0N1HVC8_LEPSE</name>
<keyword evidence="1" id="KW-0175">Coiled coil</keyword>
<accession>A0A0N1HVC8</accession>
<reference evidence="2 3" key="1">
    <citation type="journal article" date="2015" name="PLoS Pathog.">
        <title>Leptomonas seymouri: Adaptations to the Dixenous Life Cycle Analyzed by Genome Sequencing, Transcriptome Profiling and Co-infection with Leishmania donovani.</title>
        <authorList>
            <person name="Kraeva N."/>
            <person name="Butenko A."/>
            <person name="Hlavacova J."/>
            <person name="Kostygov A."/>
            <person name="Myskova J."/>
            <person name="Grybchuk D."/>
            <person name="Lestinova T."/>
            <person name="Votypka J."/>
            <person name="Volf P."/>
            <person name="Opperdoes F."/>
            <person name="Flegontov P."/>
            <person name="Lukes J."/>
            <person name="Yurchenko V."/>
        </authorList>
    </citation>
    <scope>NUCLEOTIDE SEQUENCE [LARGE SCALE GENOMIC DNA]</scope>
    <source>
        <strain evidence="2 3">ATCC 30220</strain>
    </source>
</reference>
<dbReference type="Gene3D" id="2.130.10.10">
    <property type="entry name" value="YVTN repeat-like/Quinoprotein amine dehydrogenase"/>
    <property type="match status" value="1"/>
</dbReference>
<dbReference type="InterPro" id="IPR036322">
    <property type="entry name" value="WD40_repeat_dom_sf"/>
</dbReference>
<keyword evidence="3" id="KW-1185">Reference proteome</keyword>
<dbReference type="InterPro" id="IPR015943">
    <property type="entry name" value="WD40/YVTN_repeat-like_dom_sf"/>
</dbReference>